<feature type="transmembrane region" description="Helical" evidence="9">
    <location>
        <begin position="141"/>
        <end position="164"/>
    </location>
</feature>
<keyword evidence="8 9" id="KW-0472">Membrane</keyword>
<evidence type="ECO:0000256" key="1">
    <source>
        <dbReference type="ARBA" id="ARBA00006139"/>
    </source>
</evidence>
<keyword evidence="6 9" id="KW-0378">Hydrolase</keyword>
<dbReference type="GO" id="GO:0005886">
    <property type="term" value="C:plasma membrane"/>
    <property type="evidence" value="ECO:0007669"/>
    <property type="project" value="UniProtKB-SubCell"/>
</dbReference>
<evidence type="ECO:0000256" key="5">
    <source>
        <dbReference type="ARBA" id="ARBA00022750"/>
    </source>
</evidence>
<feature type="transmembrane region" description="Helical" evidence="9">
    <location>
        <begin position="78"/>
        <end position="98"/>
    </location>
</feature>
<protein>
    <recommendedName>
        <fullName evidence="9">Lipoprotein signal peptidase</fullName>
        <ecNumber evidence="9">3.4.23.36</ecNumber>
    </recommendedName>
    <alternativeName>
        <fullName evidence="9">Prolipoprotein signal peptidase</fullName>
    </alternativeName>
    <alternativeName>
        <fullName evidence="9">Signal peptidase II</fullName>
        <shortName evidence="9">SPase II</shortName>
    </alternativeName>
</protein>
<evidence type="ECO:0000256" key="8">
    <source>
        <dbReference type="ARBA" id="ARBA00023136"/>
    </source>
</evidence>
<reference evidence="11" key="1">
    <citation type="submission" date="2014-03" db="EMBL/GenBank/DDBJ databases">
        <authorList>
            <person name="Zhang G."/>
            <person name="Zhu L."/>
            <person name="Fang P."/>
        </authorList>
    </citation>
    <scope>NUCLEOTIDE SEQUENCE</scope>
    <source>
        <strain evidence="11">NS1</strain>
        <plasmid evidence="11">pNSL1</plasmid>
    </source>
</reference>
<dbReference type="PANTHER" id="PTHR33695">
    <property type="entry name" value="LIPOPROTEIN SIGNAL PEPTIDASE"/>
    <property type="match status" value="1"/>
</dbReference>
<evidence type="ECO:0000256" key="2">
    <source>
        <dbReference type="ARBA" id="ARBA00022475"/>
    </source>
</evidence>
<dbReference type="PRINTS" id="PR00781">
    <property type="entry name" value="LIPOSIGPTASE"/>
</dbReference>
<dbReference type="InterPro" id="IPR001872">
    <property type="entry name" value="Peptidase_A8"/>
</dbReference>
<sequence length="191" mass="19989">MCSMTSTSLPTVVTARSRIRYAASIGVLASALVVADQLTKWWAETTLIVGATTPVVGEFVQWKLVYNPGAAFGLGSEFTWVLTMIAAIAVVGLLVLALRVRTPSWAVGVGLLLGGAVTHLGDRVAREPGFARGHVVDFIDYNGLFVGNVADIALVVGAALLMLLSVLDVESVPPAAITASGEEQLRSGKQQ</sequence>
<comment type="function">
    <text evidence="9">This protein specifically catalyzes the removal of signal peptides from prolipoproteins.</text>
</comment>
<dbReference type="Pfam" id="PF01252">
    <property type="entry name" value="Peptidase_A8"/>
    <property type="match status" value="1"/>
</dbReference>
<comment type="pathway">
    <text evidence="9">Protein modification; lipoprotein biosynthesis (signal peptide cleavage).</text>
</comment>
<dbReference type="GO" id="GO:0004190">
    <property type="term" value="F:aspartic-type endopeptidase activity"/>
    <property type="evidence" value="ECO:0007669"/>
    <property type="project" value="UniProtKB-UniRule"/>
</dbReference>
<gene>
    <name evidence="9" type="primary">lspA</name>
    <name evidence="11" type="ORF">LRS1606.247</name>
</gene>
<dbReference type="PANTHER" id="PTHR33695:SF1">
    <property type="entry name" value="LIPOPROTEIN SIGNAL PEPTIDASE"/>
    <property type="match status" value="1"/>
</dbReference>
<geneLocation type="plasmid" evidence="11">
    <name>pNSL1</name>
</geneLocation>
<evidence type="ECO:0000256" key="10">
    <source>
        <dbReference type="RuleBase" id="RU004181"/>
    </source>
</evidence>
<keyword evidence="7 9" id="KW-1133">Transmembrane helix</keyword>
<comment type="similarity">
    <text evidence="1 9 10">Belongs to the peptidase A8 family.</text>
</comment>
<evidence type="ECO:0000256" key="6">
    <source>
        <dbReference type="ARBA" id="ARBA00022801"/>
    </source>
</evidence>
<evidence type="ECO:0000256" key="9">
    <source>
        <dbReference type="HAMAP-Rule" id="MF_00161"/>
    </source>
</evidence>
<dbReference type="AlphaFoldDB" id="A0A097SQ80"/>
<keyword evidence="3 9" id="KW-0645">Protease</keyword>
<feature type="active site" evidence="9">
    <location>
        <position position="151"/>
    </location>
</feature>
<dbReference type="HAMAP" id="MF_00161">
    <property type="entry name" value="LspA"/>
    <property type="match status" value="1"/>
</dbReference>
<organism evidence="11">
    <name type="scientific">Rhodococcus sp. NS1</name>
    <dbReference type="NCBI Taxonomy" id="402236"/>
    <lineage>
        <taxon>Bacteria</taxon>
        <taxon>Bacillati</taxon>
        <taxon>Actinomycetota</taxon>
        <taxon>Actinomycetes</taxon>
        <taxon>Mycobacteriales</taxon>
        <taxon>Nocardiaceae</taxon>
        <taxon>Rhodococcus</taxon>
    </lineage>
</organism>
<evidence type="ECO:0000256" key="7">
    <source>
        <dbReference type="ARBA" id="ARBA00022989"/>
    </source>
</evidence>
<keyword evidence="5 9" id="KW-0064">Aspartyl protease</keyword>
<proteinExistence type="inferred from homology"/>
<evidence type="ECO:0000256" key="4">
    <source>
        <dbReference type="ARBA" id="ARBA00022692"/>
    </source>
</evidence>
<dbReference type="EC" id="3.4.23.36" evidence="9"/>
<dbReference type="UniPathway" id="UPA00665"/>
<keyword evidence="4 9" id="KW-0812">Transmembrane</keyword>
<dbReference type="GO" id="GO:0006508">
    <property type="term" value="P:proteolysis"/>
    <property type="evidence" value="ECO:0007669"/>
    <property type="project" value="UniProtKB-KW"/>
</dbReference>
<feature type="transmembrane region" description="Helical" evidence="9">
    <location>
        <begin position="21"/>
        <end position="39"/>
    </location>
</feature>
<comment type="catalytic activity">
    <reaction evidence="9">
        <text>Release of signal peptides from bacterial membrane prolipoproteins. Hydrolyzes -Xaa-Yaa-Zaa-|-(S,diacylglyceryl)Cys-, in which Xaa is hydrophobic (preferably Leu), and Yaa (Ala or Ser) and Zaa (Gly or Ala) have small, neutral side chains.</text>
        <dbReference type="EC" id="3.4.23.36"/>
    </reaction>
</comment>
<name>A0A097SQ80_9NOCA</name>
<comment type="subcellular location">
    <subcellularLocation>
        <location evidence="9">Cell membrane</location>
        <topology evidence="9">Multi-pass membrane protein</topology>
    </subcellularLocation>
</comment>
<comment type="caution">
    <text evidence="9">Lacks conserved residue(s) required for the propagation of feature annotation.</text>
</comment>
<evidence type="ECO:0000313" key="11">
    <source>
        <dbReference type="EMBL" id="AIU93681.1"/>
    </source>
</evidence>
<keyword evidence="2 9" id="KW-1003">Cell membrane</keyword>
<evidence type="ECO:0000256" key="3">
    <source>
        <dbReference type="ARBA" id="ARBA00022670"/>
    </source>
</evidence>
<keyword evidence="11" id="KW-0614">Plasmid</keyword>
<dbReference type="EMBL" id="KJ605395">
    <property type="protein sequence ID" value="AIU93681.1"/>
    <property type="molecule type" value="Genomic_DNA"/>
</dbReference>
<accession>A0A097SQ80</accession>
<feature type="active site" evidence="9">
    <location>
        <position position="137"/>
    </location>
</feature>